<protein>
    <submittedName>
        <fullName evidence="9">Carbon starvation protein A</fullName>
    </submittedName>
</protein>
<sequence>MNAIWLAAFGFIAFFVGYRYYSKFIATKIYKLDPKFKTPAHEFEDGADHVPTNKFVLWGHHFTSIAGAAPIVGPAVAVFWGWLPALLWVVVGTIFAAGVHDMGGIVLSARHKGQSVGTIAQRLIGQRAKVLFLFIILILLIMVIAVFSWVIANLFVGFPSSVLAIFIQMPIAVWIGVSVYKKKGSMLVPSLIALLVMYGAAIVANYVPALQIDLISYFGGADNDVAFGLTGHSMAFLIWIVVLMVYVYIASTMPVWKLLQPRDLINSYQLVVGLAILYLGLFFSQPNIQAPAMNGDVSTPWFPLLFVTIACGAISGFHSLVGSGTTAKQLNKEPDARFVGYLGAIGEGALALVTIIAVITGFGSEGEFLSAYTDFNTANGIGLDNFVSGAGALATGVGIPPGLAETIVSIMVVSFAATSLDTAVRLTRYIIAELGYDYKIPSLTNAHVATSIAVVLGAALALIPQGPKGFGSGGYLLWPLFGTVNQLLAGITLMLVSIWLINKGRNALPALIPMGFMLIMTIYAMTRQLLFDWMGIGGSESLDPLLAGLGALILIFTIWVIIEAIRIFFTNRPKNNDLQYYNEK</sequence>
<keyword evidence="4 7" id="KW-0812">Transmembrane</keyword>
<evidence type="ECO:0000256" key="4">
    <source>
        <dbReference type="ARBA" id="ARBA00022692"/>
    </source>
</evidence>
<comment type="caution">
    <text evidence="9">The sequence shown here is derived from an EMBL/GenBank/DDBJ whole genome shotgun (WGS) entry which is preliminary data.</text>
</comment>
<accession>A0ABW2UZH8</accession>
<evidence type="ECO:0000259" key="8">
    <source>
        <dbReference type="Pfam" id="PF02554"/>
    </source>
</evidence>
<keyword evidence="3" id="KW-1003">Cell membrane</keyword>
<evidence type="ECO:0000313" key="9">
    <source>
        <dbReference type="EMBL" id="MFC7747418.1"/>
    </source>
</evidence>
<gene>
    <name evidence="9" type="ORF">ACFQU8_09255</name>
</gene>
<dbReference type="PANTHER" id="PTHR30252:SF0">
    <property type="entry name" value="PEPTIDE TRANSPORTER CSTA"/>
    <property type="match status" value="1"/>
</dbReference>
<organism evidence="9 10">
    <name type="scientific">Lentibacillus kimchii</name>
    <dbReference type="NCBI Taxonomy" id="1542911"/>
    <lineage>
        <taxon>Bacteria</taxon>
        <taxon>Bacillati</taxon>
        <taxon>Bacillota</taxon>
        <taxon>Bacilli</taxon>
        <taxon>Bacillales</taxon>
        <taxon>Bacillaceae</taxon>
        <taxon>Lentibacillus</taxon>
    </lineage>
</organism>
<evidence type="ECO:0000256" key="5">
    <source>
        <dbReference type="ARBA" id="ARBA00022989"/>
    </source>
</evidence>
<feature type="transmembrane region" description="Helical" evidence="7">
    <location>
        <begin position="187"/>
        <end position="207"/>
    </location>
</feature>
<feature type="transmembrane region" description="Helical" evidence="7">
    <location>
        <begin position="6"/>
        <end position="21"/>
    </location>
</feature>
<proteinExistence type="inferred from homology"/>
<feature type="transmembrane region" description="Helical" evidence="7">
    <location>
        <begin position="62"/>
        <end position="80"/>
    </location>
</feature>
<feature type="transmembrane region" description="Helical" evidence="7">
    <location>
        <begin position="270"/>
        <end position="288"/>
    </location>
</feature>
<reference evidence="10" key="1">
    <citation type="journal article" date="2019" name="Int. J. Syst. Evol. Microbiol.">
        <title>The Global Catalogue of Microorganisms (GCM) 10K type strain sequencing project: providing services to taxonomists for standard genome sequencing and annotation.</title>
        <authorList>
            <consortium name="The Broad Institute Genomics Platform"/>
            <consortium name="The Broad Institute Genome Sequencing Center for Infectious Disease"/>
            <person name="Wu L."/>
            <person name="Ma J."/>
        </authorList>
    </citation>
    <scope>NUCLEOTIDE SEQUENCE [LARGE SCALE GENOMIC DNA]</scope>
    <source>
        <strain evidence="10">JCM 30234</strain>
    </source>
</reference>
<evidence type="ECO:0000313" key="10">
    <source>
        <dbReference type="Proteomes" id="UP001596620"/>
    </source>
</evidence>
<comment type="similarity">
    <text evidence="2">Belongs to the peptide transporter carbon starvation (CstA) (TC 2.A.114) family.</text>
</comment>
<keyword evidence="5 7" id="KW-1133">Transmembrane helix</keyword>
<feature type="domain" description="CstA N-terminal" evidence="8">
    <location>
        <begin position="2"/>
        <end position="359"/>
    </location>
</feature>
<evidence type="ECO:0000256" key="1">
    <source>
        <dbReference type="ARBA" id="ARBA00004651"/>
    </source>
</evidence>
<feature type="transmembrane region" description="Helical" evidence="7">
    <location>
        <begin position="507"/>
        <end position="525"/>
    </location>
</feature>
<feature type="domain" description="CstA N-terminal" evidence="8">
    <location>
        <begin position="381"/>
        <end position="524"/>
    </location>
</feature>
<feature type="transmembrane region" description="Helical" evidence="7">
    <location>
        <begin position="475"/>
        <end position="500"/>
    </location>
</feature>
<comment type="subcellular location">
    <subcellularLocation>
        <location evidence="1">Cell membrane</location>
        <topology evidence="1">Multi-pass membrane protein</topology>
    </subcellularLocation>
</comment>
<evidence type="ECO:0000256" key="7">
    <source>
        <dbReference type="SAM" id="Phobius"/>
    </source>
</evidence>
<dbReference type="Pfam" id="PF02554">
    <property type="entry name" value="CstA"/>
    <property type="match status" value="2"/>
</dbReference>
<feature type="transmembrane region" description="Helical" evidence="7">
    <location>
        <begin position="407"/>
        <end position="431"/>
    </location>
</feature>
<keyword evidence="6 7" id="KW-0472">Membrane</keyword>
<feature type="transmembrane region" description="Helical" evidence="7">
    <location>
        <begin position="227"/>
        <end position="249"/>
    </location>
</feature>
<keyword evidence="10" id="KW-1185">Reference proteome</keyword>
<feature type="transmembrane region" description="Helical" evidence="7">
    <location>
        <begin position="443"/>
        <end position="463"/>
    </location>
</feature>
<dbReference type="PANTHER" id="PTHR30252">
    <property type="entry name" value="INNER MEMBRANE PEPTIDE TRANSPORTER"/>
    <property type="match status" value="1"/>
</dbReference>
<feature type="transmembrane region" description="Helical" evidence="7">
    <location>
        <begin position="545"/>
        <end position="569"/>
    </location>
</feature>
<dbReference type="EMBL" id="JBHTGR010000024">
    <property type="protein sequence ID" value="MFC7747418.1"/>
    <property type="molecule type" value="Genomic_DNA"/>
</dbReference>
<evidence type="ECO:0000256" key="3">
    <source>
        <dbReference type="ARBA" id="ARBA00022475"/>
    </source>
</evidence>
<feature type="transmembrane region" description="Helical" evidence="7">
    <location>
        <begin position="300"/>
        <end position="317"/>
    </location>
</feature>
<evidence type="ECO:0000256" key="6">
    <source>
        <dbReference type="ARBA" id="ARBA00023136"/>
    </source>
</evidence>
<dbReference type="InterPro" id="IPR051605">
    <property type="entry name" value="CstA"/>
</dbReference>
<feature type="transmembrane region" description="Helical" evidence="7">
    <location>
        <begin position="158"/>
        <end position="180"/>
    </location>
</feature>
<name>A0ABW2UZH8_9BACI</name>
<dbReference type="Proteomes" id="UP001596620">
    <property type="component" value="Unassembled WGS sequence"/>
</dbReference>
<feature type="transmembrane region" description="Helical" evidence="7">
    <location>
        <begin position="338"/>
        <end position="362"/>
    </location>
</feature>
<feature type="transmembrane region" description="Helical" evidence="7">
    <location>
        <begin position="130"/>
        <end position="152"/>
    </location>
</feature>
<dbReference type="InterPro" id="IPR003706">
    <property type="entry name" value="CstA_N"/>
</dbReference>
<evidence type="ECO:0000256" key="2">
    <source>
        <dbReference type="ARBA" id="ARBA00007755"/>
    </source>
</evidence>
<dbReference type="RefSeq" id="WP_382359032.1">
    <property type="nucleotide sequence ID" value="NZ_JBHTGR010000024.1"/>
</dbReference>
<feature type="transmembrane region" description="Helical" evidence="7">
    <location>
        <begin position="86"/>
        <end position="109"/>
    </location>
</feature>